<accession>A0A226F212</accession>
<dbReference type="Pfam" id="PF12777">
    <property type="entry name" value="MT"/>
    <property type="match status" value="1"/>
</dbReference>
<dbReference type="Gene3D" id="6.10.140.1060">
    <property type="match status" value="1"/>
</dbReference>
<dbReference type="Gene3D" id="1.10.8.1220">
    <property type="match status" value="1"/>
</dbReference>
<dbReference type="OMA" id="ISHFYQF"/>
<dbReference type="GO" id="GO:0008569">
    <property type="term" value="F:minus-end-directed microtubule motor activity"/>
    <property type="evidence" value="ECO:0007669"/>
    <property type="project" value="InterPro"/>
</dbReference>
<dbReference type="PANTHER" id="PTHR22878">
    <property type="entry name" value="DYNEIN HEAVY CHAIN 6, AXONEMAL-LIKE-RELATED"/>
    <property type="match status" value="1"/>
</dbReference>
<evidence type="ECO:0000313" key="20">
    <source>
        <dbReference type="Proteomes" id="UP000198287"/>
    </source>
</evidence>
<keyword evidence="6" id="KW-0067">ATP-binding</keyword>
<evidence type="ECO:0000256" key="3">
    <source>
        <dbReference type="ARBA" id="ARBA00022490"/>
    </source>
</evidence>
<dbReference type="InterPro" id="IPR041228">
    <property type="entry name" value="Dynein_C"/>
</dbReference>
<evidence type="ECO:0000256" key="5">
    <source>
        <dbReference type="ARBA" id="ARBA00022741"/>
    </source>
</evidence>
<evidence type="ECO:0000256" key="6">
    <source>
        <dbReference type="ARBA" id="ARBA00022840"/>
    </source>
</evidence>
<dbReference type="InterPro" id="IPR042219">
    <property type="entry name" value="AAA_lid_11_sf"/>
</dbReference>
<feature type="domain" description="Dynein heavy chain ATP-binding dynein motor region" evidence="16">
    <location>
        <begin position="395"/>
        <end position="616"/>
    </location>
</feature>
<dbReference type="InterPro" id="IPR027417">
    <property type="entry name" value="P-loop_NTPase"/>
</dbReference>
<dbReference type="GO" id="GO:0005524">
    <property type="term" value="F:ATP binding"/>
    <property type="evidence" value="ECO:0007669"/>
    <property type="project" value="UniProtKB-KW"/>
</dbReference>
<dbReference type="EMBL" id="LNIX01000001">
    <property type="protein sequence ID" value="OXA63823.1"/>
    <property type="molecule type" value="Genomic_DNA"/>
</dbReference>
<evidence type="ECO:0000313" key="19">
    <source>
        <dbReference type="EMBL" id="OXA63823.1"/>
    </source>
</evidence>
<dbReference type="Pfam" id="PF12781">
    <property type="entry name" value="AAA_9"/>
    <property type="match status" value="1"/>
</dbReference>
<comment type="subcellular location">
    <subcellularLocation>
        <location evidence="1">Cytoplasm</location>
        <location evidence="1">Cytoskeleton</location>
        <location evidence="1">Cilium axoneme</location>
    </subcellularLocation>
</comment>
<dbReference type="GO" id="GO:0005874">
    <property type="term" value="C:microtubule"/>
    <property type="evidence" value="ECO:0007669"/>
    <property type="project" value="UniProtKB-KW"/>
</dbReference>
<dbReference type="FunFam" id="1.20.1270.280:FF:000038">
    <property type="entry name" value="AT13908p"/>
    <property type="match status" value="1"/>
</dbReference>
<dbReference type="Proteomes" id="UP000198287">
    <property type="component" value="Unassembled WGS sequence"/>
</dbReference>
<evidence type="ECO:0000259" key="16">
    <source>
        <dbReference type="Pfam" id="PF12781"/>
    </source>
</evidence>
<evidence type="ECO:0000256" key="1">
    <source>
        <dbReference type="ARBA" id="ARBA00004430"/>
    </source>
</evidence>
<evidence type="ECO:0000259" key="18">
    <source>
        <dbReference type="Pfam" id="PF18199"/>
    </source>
</evidence>
<evidence type="ECO:0000256" key="2">
    <source>
        <dbReference type="ARBA" id="ARBA00008887"/>
    </source>
</evidence>
<dbReference type="InterPro" id="IPR035706">
    <property type="entry name" value="AAA_9"/>
</dbReference>
<dbReference type="Gene3D" id="3.10.490.20">
    <property type="match status" value="1"/>
</dbReference>
<proteinExistence type="inferred from homology"/>
<comment type="similarity">
    <text evidence="2">Belongs to the dynein heavy chain family.</text>
</comment>
<comment type="caution">
    <text evidence="19">The sequence shown here is derived from an EMBL/GenBank/DDBJ whole genome shotgun (WGS) entry which is preliminary data.</text>
</comment>
<dbReference type="FunFam" id="1.10.8.1220:FF:000001">
    <property type="entry name" value="Dynein axonemal heavy chain 5"/>
    <property type="match status" value="1"/>
</dbReference>
<dbReference type="FunFam" id="1.20.1270.280:FF:000037">
    <property type="entry name" value="Dynein, axonemal, heavy chain 7"/>
    <property type="match status" value="1"/>
</dbReference>
<keyword evidence="5" id="KW-0547">Nucleotide-binding</keyword>
<reference evidence="19 20" key="1">
    <citation type="submission" date="2015-12" db="EMBL/GenBank/DDBJ databases">
        <title>The genome of Folsomia candida.</title>
        <authorList>
            <person name="Faddeeva A."/>
            <person name="Derks M.F."/>
            <person name="Anvar Y."/>
            <person name="Smit S."/>
            <person name="Van Straalen N."/>
            <person name="Roelofs D."/>
        </authorList>
    </citation>
    <scope>NUCLEOTIDE SEQUENCE [LARGE SCALE GENOMIC DNA]</scope>
    <source>
        <strain evidence="19 20">VU population</strain>
        <tissue evidence="19">Whole body</tissue>
    </source>
</reference>
<organism evidence="19 20">
    <name type="scientific">Folsomia candida</name>
    <name type="common">Springtail</name>
    <dbReference type="NCBI Taxonomy" id="158441"/>
    <lineage>
        <taxon>Eukaryota</taxon>
        <taxon>Metazoa</taxon>
        <taxon>Ecdysozoa</taxon>
        <taxon>Arthropoda</taxon>
        <taxon>Hexapoda</taxon>
        <taxon>Collembola</taxon>
        <taxon>Entomobryomorpha</taxon>
        <taxon>Isotomoidea</taxon>
        <taxon>Isotomidae</taxon>
        <taxon>Proisotominae</taxon>
        <taxon>Folsomia</taxon>
    </lineage>
</organism>
<keyword evidence="20" id="KW-1185">Reference proteome</keyword>
<evidence type="ECO:0000256" key="11">
    <source>
        <dbReference type="ARBA" id="ARBA00023212"/>
    </source>
</evidence>
<feature type="coiled-coil region" evidence="13">
    <location>
        <begin position="265"/>
        <end position="313"/>
    </location>
</feature>
<evidence type="ECO:0000256" key="8">
    <source>
        <dbReference type="ARBA" id="ARBA00023054"/>
    </source>
</evidence>
<evidence type="ECO:0000256" key="7">
    <source>
        <dbReference type="ARBA" id="ARBA00023017"/>
    </source>
</evidence>
<feature type="domain" description="Dynein heavy chain AAA lid" evidence="17">
    <location>
        <begin position="1009"/>
        <end position="1148"/>
    </location>
</feature>
<evidence type="ECO:0000256" key="10">
    <source>
        <dbReference type="ARBA" id="ARBA00023175"/>
    </source>
</evidence>
<dbReference type="GO" id="GO:0045505">
    <property type="term" value="F:dynein intermediate chain binding"/>
    <property type="evidence" value="ECO:0007669"/>
    <property type="project" value="InterPro"/>
</dbReference>
<dbReference type="Gene3D" id="1.10.8.720">
    <property type="entry name" value="Region D6 of dynein motor"/>
    <property type="match status" value="1"/>
</dbReference>
<dbReference type="FunFam" id="1.20.920.20:FF:000006">
    <property type="entry name" value="Dynein, axonemal, heavy chain 6"/>
    <property type="match status" value="1"/>
</dbReference>
<evidence type="ECO:0000259" key="15">
    <source>
        <dbReference type="Pfam" id="PF12777"/>
    </source>
</evidence>
<dbReference type="Pfam" id="PF03028">
    <property type="entry name" value="Dynein_heavy"/>
    <property type="match status" value="1"/>
</dbReference>
<dbReference type="Pfam" id="PF18198">
    <property type="entry name" value="AAA_lid_11"/>
    <property type="match status" value="1"/>
</dbReference>
<dbReference type="InterPro" id="IPR043160">
    <property type="entry name" value="Dynein_C_barrel"/>
</dbReference>
<dbReference type="GO" id="GO:0005930">
    <property type="term" value="C:axoneme"/>
    <property type="evidence" value="ECO:0007669"/>
    <property type="project" value="UniProtKB-SubCell"/>
</dbReference>
<dbReference type="FunFam" id="1.10.8.720:FF:000001">
    <property type="entry name" value="dynein heavy chain 7, axonemal"/>
    <property type="match status" value="1"/>
</dbReference>
<dbReference type="GO" id="GO:0030286">
    <property type="term" value="C:dynein complex"/>
    <property type="evidence" value="ECO:0007669"/>
    <property type="project" value="UniProtKB-KW"/>
</dbReference>
<dbReference type="InterPro" id="IPR004273">
    <property type="entry name" value="Dynein_heavy_D6_P-loop"/>
</dbReference>
<dbReference type="PANTHER" id="PTHR22878:SF66">
    <property type="entry name" value="DYNEIN AXONEMAL HEAVY CHAIN 7"/>
    <property type="match status" value="1"/>
</dbReference>
<name>A0A226F212_FOLCA</name>
<keyword evidence="10" id="KW-0505">Motor protein</keyword>
<dbReference type="OrthoDB" id="447173at2759"/>
<keyword evidence="7" id="KW-0243">Dynein</keyword>
<evidence type="ECO:0000256" key="12">
    <source>
        <dbReference type="ARBA" id="ARBA00023273"/>
    </source>
</evidence>
<keyword evidence="11" id="KW-0206">Cytoskeleton</keyword>
<dbReference type="GO" id="GO:0051959">
    <property type="term" value="F:dynein light intermediate chain binding"/>
    <property type="evidence" value="ECO:0007669"/>
    <property type="project" value="InterPro"/>
</dbReference>
<gene>
    <name evidence="19" type="ORF">Fcan01_02066</name>
</gene>
<dbReference type="FunFam" id="3.10.490.20:FF:000001">
    <property type="entry name" value="dynein heavy chain 7, axonemal"/>
    <property type="match status" value="1"/>
</dbReference>
<evidence type="ECO:0000259" key="17">
    <source>
        <dbReference type="Pfam" id="PF18198"/>
    </source>
</evidence>
<keyword evidence="3" id="KW-0963">Cytoplasm</keyword>
<dbReference type="Gene3D" id="3.40.50.300">
    <property type="entry name" value="P-loop containing nucleotide triphosphate hydrolases"/>
    <property type="match status" value="2"/>
</dbReference>
<dbReference type="Gene3D" id="1.20.920.20">
    <property type="match status" value="1"/>
</dbReference>
<feature type="domain" description="Dynein heavy chain region D6 P-loop" evidence="14">
    <location>
        <begin position="860"/>
        <end position="974"/>
    </location>
</feature>
<protein>
    <submittedName>
        <fullName evidence="19">Dynein heavy chain 7, axonemal</fullName>
    </submittedName>
</protein>
<dbReference type="InterPro" id="IPR024743">
    <property type="entry name" value="Dynein_HC_stalk"/>
</dbReference>
<dbReference type="FunFam" id="3.40.50.300:FF:000223">
    <property type="entry name" value="Dynein heavy chain 3, axonemal"/>
    <property type="match status" value="1"/>
</dbReference>
<keyword evidence="9" id="KW-0969">Cilium</keyword>
<dbReference type="STRING" id="158441.A0A226F212"/>
<evidence type="ECO:0000256" key="4">
    <source>
        <dbReference type="ARBA" id="ARBA00022701"/>
    </source>
</evidence>
<dbReference type="FunFam" id="3.40.50.300:FF:000362">
    <property type="entry name" value="Dynein, axonemal, heavy chain 6"/>
    <property type="match status" value="1"/>
</dbReference>
<keyword evidence="12" id="KW-0966">Cell projection</keyword>
<keyword evidence="8 13" id="KW-0175">Coiled coil</keyword>
<evidence type="ECO:0000259" key="14">
    <source>
        <dbReference type="Pfam" id="PF03028"/>
    </source>
</evidence>
<dbReference type="InterPro" id="IPR026983">
    <property type="entry name" value="DHC"/>
</dbReference>
<dbReference type="GO" id="GO:0007018">
    <property type="term" value="P:microtubule-based movement"/>
    <property type="evidence" value="ECO:0007669"/>
    <property type="project" value="InterPro"/>
</dbReference>
<evidence type="ECO:0000256" key="9">
    <source>
        <dbReference type="ARBA" id="ARBA00023069"/>
    </source>
</evidence>
<dbReference type="InterPro" id="IPR041658">
    <property type="entry name" value="AAA_lid_11"/>
</dbReference>
<feature type="domain" description="Dynein heavy chain C-terminal" evidence="18">
    <location>
        <begin position="1154"/>
        <end position="1455"/>
    </location>
</feature>
<feature type="domain" description="Dynein heavy chain coiled coil stalk" evidence="15">
    <location>
        <begin position="22"/>
        <end position="368"/>
    </location>
</feature>
<dbReference type="Gene3D" id="1.20.1270.280">
    <property type="match status" value="1"/>
</dbReference>
<keyword evidence="4" id="KW-0493">Microtubule</keyword>
<evidence type="ECO:0000256" key="13">
    <source>
        <dbReference type="SAM" id="Coils"/>
    </source>
</evidence>
<sequence length="1459" mass="163952">MISTFKTLLHNKRTFNKATKRRYEIGLEKLDNAAGQVSVMQDELTKLQPALIEASKQVEEIVSKVEKESAEVAAVEVVVKSDEAQAGEQAAAAMAIKTECDANLAEALPLLNGALEALNTLTTADIAVVKTMKNPPNPVRLVMEAVCILKGVKPEMVTEQGTGNKIEDYWGPSKRVLGDMKFLETLLGFDKDNIPLANITKIRQKFIGNPDFDPVKIKSASTACEGLCKWVMAIEKYDIVARVVAPKKAALAGAEATYGIAMAALEKKRAQLAEVQARLAILQETLFQSRARKQKLENDVNLCSKKLERAEQIIVGLGGEKGRWQQIATDLGVAYPYLTGDVLLSSGIIAYLGAFTSKYRDSQIDEWFKKVVDLDIPISKNYTFATTLGDPVAIRAWNIAGLPSDSFSTDNGIIVSHARRWPLMIDPQSQATKWIKNLEKKRNLTVVKLSDSNFTRELESAIQFGTPFLIENVQEELDAVLEPVLLRQVFKQSGSLCIKLSEALLEYNSDFRLYITTKLRNPHYVPEISVKVTLLNFMITTLGLQDQLLGIVVARENPDLEEERTQLVVQSADNKRQLKEIEVKILEVLSTSQGNLLEDETAVNALSSSKTLANEITIKQAGSEETAKKINEKRLEYMSISEYSAILFFCIADIGGIDPMYQYSLTWFVNLFVNSIDLADRSEIMAERIENLKEHFTYSLYQNVCRSLFEKDKLLFSFILCISLMREEGKINPEEWLFLLTGGVGLDNPNINPSAWLPAKYWDELCRLDDLEAFKGIKEAFVGNVSSWKKIYDSMTPQNEKLVAPWEDILTPFQKLSVLRCLRPDKMVPAIQNFVSSSMGQKFIEPPPFDLSKSYAESQSHIPLIFVLTPGADPTAVLLKFAGDMGFGGDKLQALSLGQGQGPIAVKMITEATKYGSWVVLQNCHLAKSFMPMLEKICEDLSPATTHRDFRMWLTSYPSPDFPVPVLETGIKMTNEPPKGLRANVVRSYLSDPVNDPDFFEGSKQPTSFKKLLFGLCFFHALIQERRKFGPIGFNIPYEFNETDLRISATQLRIFLDEYDDIQFDALRYLTGECNYGGRVTDDWDRRTLITILGKFYCPDLVNVKHFKLDVSGDYIVPTASFHEEFVTYAQSLPLISSPTVFGMNDNADITKDQNETELLFANILLTQSKISSGGGGKTPDELVIEVSADILNKLPADFDIDASLKKYPTLYNQSMNTVLVQEMGRFNILLALIRSSLINVQKAIKGLVVMSMELEEVVKSMLTSRIPTLWKGKSYPSLKPLGSYVNDFLARLQFLQDWFDNGPPPQFWISGFFFTQAFLTGAQQNYARKYQIPIDLLDFDFLVLDDIEYTEPPEDGVYVHGLFIEGARWDRELKELNESKPKVLYDILPVLWLVPMLRSKIPERPSYISPVYKTSERRGTLSTTGHSTNFVIRVMLPSNQPPEHWIMRGVALLCQLSA</sequence>
<dbReference type="Pfam" id="PF18199">
    <property type="entry name" value="Dynein_C"/>
    <property type="match status" value="1"/>
</dbReference>